<feature type="domain" description="DUF382" evidence="2">
    <location>
        <begin position="185"/>
        <end position="223"/>
    </location>
</feature>
<evidence type="ECO:0000259" key="2">
    <source>
        <dbReference type="Pfam" id="PF04037"/>
    </source>
</evidence>
<proteinExistence type="evidence at transcript level"/>
<dbReference type="GO" id="GO:0005634">
    <property type="term" value="C:nucleus"/>
    <property type="evidence" value="ECO:0007669"/>
    <property type="project" value="InterPro"/>
</dbReference>
<dbReference type="PANTHER" id="PTHR12785:SF6">
    <property type="entry name" value="SPLICING FACTOR 3B SUBUNIT 2"/>
    <property type="match status" value="1"/>
</dbReference>
<evidence type="ECO:0000256" key="1">
    <source>
        <dbReference type="SAM" id="MobiDB-lite"/>
    </source>
</evidence>
<dbReference type="EMBL" id="AY815213">
    <property type="protein sequence ID" value="AAW26945.1"/>
    <property type="molecule type" value="mRNA"/>
</dbReference>
<dbReference type="Pfam" id="PF04037">
    <property type="entry name" value="DUF382"/>
    <property type="match status" value="1"/>
</dbReference>
<dbReference type="InterPro" id="IPR052584">
    <property type="entry name" value="U2_snRNP_Complex_Component"/>
</dbReference>
<evidence type="ECO:0000313" key="3">
    <source>
        <dbReference type="EMBL" id="AAW26945.1"/>
    </source>
</evidence>
<dbReference type="InterPro" id="IPR007180">
    <property type="entry name" value="DUF382"/>
</dbReference>
<feature type="region of interest" description="Disordered" evidence="1">
    <location>
        <begin position="20"/>
        <end position="75"/>
    </location>
</feature>
<feature type="region of interest" description="Disordered" evidence="1">
    <location>
        <begin position="123"/>
        <end position="158"/>
    </location>
</feature>
<reference evidence="3" key="2">
    <citation type="journal article" date="2006" name="PLoS Pathog.">
        <title>New perspectives on host-parasite interplay by comparative transcriptomic and proteomic analyses of Schistosoma japonicum.</title>
        <authorList>
            <person name="Liu F."/>
            <person name="Lu J."/>
            <person name="Hu W."/>
            <person name="Wang S.Y."/>
            <person name="Cui S.J."/>
            <person name="Chi M."/>
            <person name="Yan Q."/>
            <person name="Wang X.R."/>
            <person name="Song H.D."/>
            <person name="Xu X.N."/>
            <person name="Wang J.J."/>
            <person name="Zhang X.L."/>
            <person name="Zhang X."/>
            <person name="Wang Z.Q."/>
            <person name="Xue C.L."/>
            <person name="Brindley P.J."/>
            <person name="McManus D.P."/>
            <person name="Yang P.Y."/>
            <person name="Feng Z."/>
            <person name="Chen Z."/>
            <person name="Han Z.G."/>
        </authorList>
    </citation>
    <scope>NUCLEOTIDE SEQUENCE</scope>
</reference>
<organism evidence="3">
    <name type="scientific">Schistosoma japonicum</name>
    <name type="common">Blood fluke</name>
    <dbReference type="NCBI Taxonomy" id="6182"/>
    <lineage>
        <taxon>Eukaryota</taxon>
        <taxon>Metazoa</taxon>
        <taxon>Spiralia</taxon>
        <taxon>Lophotrochozoa</taxon>
        <taxon>Platyhelminthes</taxon>
        <taxon>Trematoda</taxon>
        <taxon>Digenea</taxon>
        <taxon>Strigeidida</taxon>
        <taxon>Schistosomatoidea</taxon>
        <taxon>Schistosomatidae</taxon>
        <taxon>Schistosoma</taxon>
    </lineage>
</organism>
<sequence>MALTFTNSVEPSFDSIDFSYGLSRQQERNRKKKLRKKASLKRRRELKNQPLLVNGVSNEARGLHEDEESDPEPEDEIIEFQYKGPFERFKLADDETDLVPSKPVSHTDINLKARTAALLAEEASANEARRRFPSQDPESNKSQQSKAGSAGGIDSGPNGIEILSKKKLKRLNRPSVAALKQMVARPDVIEMWDVCAKDPLLLAFLKAYRNTVPVPKHLVCQKKISARETWFREASFPSTRVHCSYWNNGNEANTTRQRTLIKH</sequence>
<feature type="compositionally biased region" description="Polar residues" evidence="1">
    <location>
        <begin position="136"/>
        <end position="147"/>
    </location>
</feature>
<feature type="compositionally biased region" description="Acidic residues" evidence="1">
    <location>
        <begin position="65"/>
        <end position="75"/>
    </location>
</feature>
<accession>Q5DB61</accession>
<name>Q5DB61_SCHJA</name>
<feature type="compositionally biased region" description="Basic residues" evidence="1">
    <location>
        <begin position="29"/>
        <end position="45"/>
    </location>
</feature>
<dbReference type="AlphaFoldDB" id="Q5DB61"/>
<protein>
    <submittedName>
        <fullName evidence="3">SJCHGC09155 protein</fullName>
    </submittedName>
</protein>
<reference evidence="3" key="1">
    <citation type="submission" date="2004-11" db="EMBL/GenBank/DDBJ databases">
        <title>The full-length cDNA sequences of Schistosoma japonicum genes.</title>
        <authorList>
            <person name="Han Z."/>
        </authorList>
    </citation>
    <scope>NUCLEOTIDE SEQUENCE</scope>
</reference>
<dbReference type="PANTHER" id="PTHR12785">
    <property type="entry name" value="SPLICING FACTOR 3B"/>
    <property type="match status" value="1"/>
</dbReference>